<dbReference type="EMBL" id="FUEG01000042">
    <property type="protein sequence ID" value="SJL17273.1"/>
    <property type="molecule type" value="Genomic_DNA"/>
</dbReference>
<evidence type="ECO:0000313" key="2">
    <source>
        <dbReference type="Proteomes" id="UP000219338"/>
    </source>
</evidence>
<protein>
    <submittedName>
        <fullName evidence="1">Uncharacterized protein</fullName>
    </submittedName>
</protein>
<evidence type="ECO:0000313" key="1">
    <source>
        <dbReference type="EMBL" id="SJL17273.1"/>
    </source>
</evidence>
<organism evidence="1 2">
    <name type="scientific">Armillaria ostoyae</name>
    <name type="common">Armillaria root rot fungus</name>
    <dbReference type="NCBI Taxonomy" id="47428"/>
    <lineage>
        <taxon>Eukaryota</taxon>
        <taxon>Fungi</taxon>
        <taxon>Dikarya</taxon>
        <taxon>Basidiomycota</taxon>
        <taxon>Agaricomycotina</taxon>
        <taxon>Agaricomycetes</taxon>
        <taxon>Agaricomycetidae</taxon>
        <taxon>Agaricales</taxon>
        <taxon>Marasmiineae</taxon>
        <taxon>Physalacriaceae</taxon>
        <taxon>Armillaria</taxon>
    </lineage>
</organism>
<proteinExistence type="predicted"/>
<dbReference type="Proteomes" id="UP000219338">
    <property type="component" value="Unassembled WGS sequence"/>
</dbReference>
<reference evidence="2" key="1">
    <citation type="journal article" date="2017" name="Nat. Ecol. Evol.">
        <title>Genome expansion and lineage-specific genetic innovations in the forest pathogenic fungi Armillaria.</title>
        <authorList>
            <person name="Sipos G."/>
            <person name="Prasanna A.N."/>
            <person name="Walter M.C."/>
            <person name="O'Connor E."/>
            <person name="Balint B."/>
            <person name="Krizsan K."/>
            <person name="Kiss B."/>
            <person name="Hess J."/>
            <person name="Varga T."/>
            <person name="Slot J."/>
            <person name="Riley R."/>
            <person name="Boka B."/>
            <person name="Rigling D."/>
            <person name="Barry K."/>
            <person name="Lee J."/>
            <person name="Mihaltcheva S."/>
            <person name="LaButti K."/>
            <person name="Lipzen A."/>
            <person name="Waldron R."/>
            <person name="Moloney N.M."/>
            <person name="Sperisen C."/>
            <person name="Kredics L."/>
            <person name="Vagvoelgyi C."/>
            <person name="Patrignani A."/>
            <person name="Fitzpatrick D."/>
            <person name="Nagy I."/>
            <person name="Doyle S."/>
            <person name="Anderson J.B."/>
            <person name="Grigoriev I.V."/>
            <person name="Gueldener U."/>
            <person name="Muensterkoetter M."/>
            <person name="Nagy L.G."/>
        </authorList>
    </citation>
    <scope>NUCLEOTIDE SEQUENCE [LARGE SCALE GENOMIC DNA]</scope>
    <source>
        <strain evidence="2">C18/9</strain>
    </source>
</reference>
<accession>A0A284S8E6</accession>
<name>A0A284S8E6_ARMOS</name>
<dbReference type="AlphaFoldDB" id="A0A284S8E6"/>
<keyword evidence="2" id="KW-1185">Reference proteome</keyword>
<gene>
    <name evidence="1" type="ORF">ARMOST_20820</name>
</gene>
<sequence>MSMGRAPIWSLCSPQSSSIRDGEAPEVRISIIRDTLITSTFRSSVLDSRPALSPRFVPTSLERTTMSYFPFLSLKFFNQLPLMFSTSSPITFEAAGLLVLADLPAVALRTALTGGASFLDACPGHA</sequence>